<sequence length="176" mass="18631">MSDIQTTAEAEENAALPALREVHADPARPATCEADLPPAMRGKAPKSPARWAYERLILYIRKFEERLDSEHEVAMGFVGGDAGVLRIEGMGYFDPDVVTFYGTDPAGGRTQLIQHVTQLSVMLRALPKPQSAEAPRRIGFRLSREIEPGEEDGTADEAGGGAGGGAAPQDGGAAGS</sequence>
<dbReference type="RefSeq" id="WP_073328968.1">
    <property type="nucleotide sequence ID" value="NZ_FQYO01000003.1"/>
</dbReference>
<evidence type="ECO:0000313" key="2">
    <source>
        <dbReference type="EMBL" id="SHI81823.1"/>
    </source>
</evidence>
<dbReference type="STRING" id="1447782.SAMN05444417_1871"/>
<dbReference type="Pfam" id="PF19670">
    <property type="entry name" value="DUF6173"/>
    <property type="match status" value="1"/>
</dbReference>
<feature type="region of interest" description="Disordered" evidence="1">
    <location>
        <begin position="23"/>
        <end position="44"/>
    </location>
</feature>
<evidence type="ECO:0000313" key="3">
    <source>
        <dbReference type="Proteomes" id="UP000184292"/>
    </source>
</evidence>
<protein>
    <submittedName>
        <fullName evidence="2">Uncharacterized protein</fullName>
    </submittedName>
</protein>
<dbReference type="EMBL" id="FQYO01000003">
    <property type="protein sequence ID" value="SHI81823.1"/>
    <property type="molecule type" value="Genomic_DNA"/>
</dbReference>
<dbReference type="Proteomes" id="UP000184292">
    <property type="component" value="Unassembled WGS sequence"/>
</dbReference>
<name>A0A1M6E8T5_9RHOB</name>
<evidence type="ECO:0000256" key="1">
    <source>
        <dbReference type="SAM" id="MobiDB-lite"/>
    </source>
</evidence>
<keyword evidence="3" id="KW-1185">Reference proteome</keyword>
<feature type="region of interest" description="Disordered" evidence="1">
    <location>
        <begin position="133"/>
        <end position="176"/>
    </location>
</feature>
<gene>
    <name evidence="2" type="ORF">SAMN05444417_1871</name>
</gene>
<dbReference type="InterPro" id="IPR046171">
    <property type="entry name" value="DUF6173"/>
</dbReference>
<accession>A0A1M6E8T5</accession>
<proteinExistence type="predicted"/>
<reference evidence="2 3" key="1">
    <citation type="submission" date="2016-11" db="EMBL/GenBank/DDBJ databases">
        <authorList>
            <person name="Jaros S."/>
            <person name="Januszkiewicz K."/>
            <person name="Wedrychowicz H."/>
        </authorList>
    </citation>
    <scope>NUCLEOTIDE SEQUENCE [LARGE SCALE GENOMIC DNA]</scope>
    <source>
        <strain evidence="2 3">DSM 100565</strain>
    </source>
</reference>
<dbReference type="OrthoDB" id="7202559at2"/>
<feature type="compositionally biased region" description="Gly residues" evidence="1">
    <location>
        <begin position="158"/>
        <end position="176"/>
    </location>
</feature>
<dbReference type="AlphaFoldDB" id="A0A1M6E8T5"/>
<organism evidence="2 3">
    <name type="scientific">Wenxinia saemankumensis</name>
    <dbReference type="NCBI Taxonomy" id="1447782"/>
    <lineage>
        <taxon>Bacteria</taxon>
        <taxon>Pseudomonadati</taxon>
        <taxon>Pseudomonadota</taxon>
        <taxon>Alphaproteobacteria</taxon>
        <taxon>Rhodobacterales</taxon>
        <taxon>Roseobacteraceae</taxon>
        <taxon>Wenxinia</taxon>
    </lineage>
</organism>